<evidence type="ECO:0000313" key="2">
    <source>
        <dbReference type="Proteomes" id="UP001060215"/>
    </source>
</evidence>
<comment type="caution">
    <text evidence="1">The sequence shown here is derived from an EMBL/GenBank/DDBJ whole genome shotgun (WGS) entry which is preliminary data.</text>
</comment>
<keyword evidence="2" id="KW-1185">Reference proteome</keyword>
<evidence type="ECO:0000313" key="1">
    <source>
        <dbReference type="EMBL" id="KAI8001527.1"/>
    </source>
</evidence>
<gene>
    <name evidence="1" type="ORF">LOK49_LG09G00680</name>
</gene>
<proteinExistence type="predicted"/>
<dbReference type="Proteomes" id="UP001060215">
    <property type="component" value="Chromosome 8"/>
</dbReference>
<protein>
    <submittedName>
        <fullName evidence="1">Cation/H(+) antiporter 15</fullName>
    </submittedName>
</protein>
<organism evidence="1 2">
    <name type="scientific">Camellia lanceoleosa</name>
    <dbReference type="NCBI Taxonomy" id="1840588"/>
    <lineage>
        <taxon>Eukaryota</taxon>
        <taxon>Viridiplantae</taxon>
        <taxon>Streptophyta</taxon>
        <taxon>Embryophyta</taxon>
        <taxon>Tracheophyta</taxon>
        <taxon>Spermatophyta</taxon>
        <taxon>Magnoliopsida</taxon>
        <taxon>eudicotyledons</taxon>
        <taxon>Gunneridae</taxon>
        <taxon>Pentapetalae</taxon>
        <taxon>asterids</taxon>
        <taxon>Ericales</taxon>
        <taxon>Theaceae</taxon>
        <taxon>Camellia</taxon>
    </lineage>
</organism>
<accession>A0ACC0GM42</accession>
<dbReference type="EMBL" id="CM045765">
    <property type="protein sequence ID" value="KAI8001527.1"/>
    <property type="molecule type" value="Genomic_DNA"/>
</dbReference>
<name>A0ACC0GM42_9ERIC</name>
<reference evidence="1 2" key="1">
    <citation type="journal article" date="2022" name="Plant J.">
        <title>Chromosome-level genome of Camellia lanceoleosa provides a valuable resource for understanding genome evolution and self-incompatibility.</title>
        <authorList>
            <person name="Gong W."/>
            <person name="Xiao S."/>
            <person name="Wang L."/>
            <person name="Liao Z."/>
            <person name="Chang Y."/>
            <person name="Mo W."/>
            <person name="Hu G."/>
            <person name="Li W."/>
            <person name="Zhao G."/>
            <person name="Zhu H."/>
            <person name="Hu X."/>
            <person name="Ji K."/>
            <person name="Xiang X."/>
            <person name="Song Q."/>
            <person name="Yuan D."/>
            <person name="Jin S."/>
            <person name="Zhang L."/>
        </authorList>
    </citation>
    <scope>NUCLEOTIDE SEQUENCE [LARGE SCALE GENOMIC DNA]</scope>
    <source>
        <strain evidence="1">SQ_2022a</strain>
    </source>
</reference>
<sequence>MGKPEMPPILTAPGMLANETVCYPIGLMATNGIWMNENPFLFPLPLFLFQMMLIVLTTRLLVFILKPFHQPRVFCELIAGIILGPSAIGQFEVFHKFTFYKASLLFLETIANMGAIYFVFIIGLEMDLSIIRKNGKKALIFTIAGMFLPFLIGCAFSFLLQKKTTMQEGTFLIFFAISLSVTALPVVTRILRELRLIDMEIGQLAKSIALINEIFGVALLVCFVSLAKSIETAFTTSLSIILSCIIFVVFCIFVVRPTITWLIRRIPEDQNFNDFTTSIILVGVMFSGVISDAIGVHPIFGAFVFGLVVPNGPLIVTLIENLEDFITGFLIPIFFVISGLKTNVLKIQGVSTWFTLMLAIILSSAAKVAGTVLVGLFYKVPFSEGIALGLLMNTKGLIGLIALNFGKNQTVIDDTAYAIMVITTIFMNAIISPILVKIYRPARKFIPYKRRTIQRTKVDSELRILSCIHTPWNVPTIINLLEASHPTKKSPISIFSLHLVELTGHASTTLIDHNFQKSEMTAINKMQAQSDNIVHAFEIFGKHTNHVSTQSFTTISPYSTMHEEICNMAEGKRVAFIIIPFHKQQMVDGGMEASNPKFQMVNQIVLANAPCSIGILVDRGLSGSTNLASNQVSHDIVVLFFGGPDDREALSFALRMSEHPRSRLTVIRFLPGLEAIEPTMDPSHDNIKDHGIVTVQIDKDKDKQLDDDYIKEFRMMKTNDESFSYIEKVVNNGEDTVAAIKSMDNMHDLFIVGRGGGIVSRLTIGLNEWSECPELGVIGDLLGSVDFAMKVSVLVVQQYTGLGPHEGGIGTPDNASQQEEQYIMNSSVRG</sequence>